<dbReference type="AlphaFoldDB" id="A0A6J4VHW7"/>
<dbReference type="EMBL" id="CADCWJ010000707">
    <property type="protein sequence ID" value="CAA9579770.1"/>
    <property type="molecule type" value="Genomic_DNA"/>
</dbReference>
<name>A0A6J4VHW7_9BACT</name>
<reference evidence="1" key="1">
    <citation type="submission" date="2020-02" db="EMBL/GenBank/DDBJ databases">
        <authorList>
            <person name="Meier V. D."/>
        </authorList>
    </citation>
    <scope>NUCLEOTIDE SEQUENCE</scope>
    <source>
        <strain evidence="1">AVDCRST_MAG87</strain>
    </source>
</reference>
<gene>
    <name evidence="1" type="ORF">AVDCRST_MAG87-3213</name>
</gene>
<protein>
    <submittedName>
        <fullName evidence="1">Uncharacterized protein</fullName>
    </submittedName>
</protein>
<organism evidence="1">
    <name type="scientific">uncultured Thermomicrobiales bacterium</name>
    <dbReference type="NCBI Taxonomy" id="1645740"/>
    <lineage>
        <taxon>Bacteria</taxon>
        <taxon>Pseudomonadati</taxon>
        <taxon>Thermomicrobiota</taxon>
        <taxon>Thermomicrobia</taxon>
        <taxon>Thermomicrobiales</taxon>
        <taxon>environmental samples</taxon>
    </lineage>
</organism>
<sequence>MLFPHLPTEDSVTHRRHVVYGRHDPVERLRAHGHHDPDGFFGDDALRPDPVWMALRKLGMPRSVTALGTRIGATFSGQAQHRDVACLSERRT</sequence>
<evidence type="ECO:0000313" key="1">
    <source>
        <dbReference type="EMBL" id="CAA9579770.1"/>
    </source>
</evidence>
<accession>A0A6J4VHW7</accession>
<proteinExistence type="predicted"/>